<feature type="compositionally biased region" description="Basic and acidic residues" evidence="1">
    <location>
        <begin position="59"/>
        <end position="75"/>
    </location>
</feature>
<comment type="caution">
    <text evidence="2">The sequence shown here is derived from an EMBL/GenBank/DDBJ whole genome shotgun (WGS) entry which is preliminary data.</text>
</comment>
<evidence type="ECO:0000256" key="1">
    <source>
        <dbReference type="SAM" id="MobiDB-lite"/>
    </source>
</evidence>
<dbReference type="EMBL" id="AFWT01000002">
    <property type="protein sequence ID" value="EGV33621.1"/>
    <property type="molecule type" value="Genomic_DNA"/>
</dbReference>
<evidence type="ECO:0000313" key="2">
    <source>
        <dbReference type="EMBL" id="EGV33621.1"/>
    </source>
</evidence>
<dbReference type="STRING" id="765913.ThidrDRAFT_0310"/>
<reference evidence="2 3" key="1">
    <citation type="submission" date="2011-06" db="EMBL/GenBank/DDBJ databases">
        <title>The draft genome of Thiorhodococcus drewsii AZ1.</title>
        <authorList>
            <consortium name="US DOE Joint Genome Institute (JGI-PGF)"/>
            <person name="Lucas S."/>
            <person name="Han J."/>
            <person name="Lapidus A."/>
            <person name="Cheng J.-F."/>
            <person name="Goodwin L."/>
            <person name="Pitluck S."/>
            <person name="Peters L."/>
            <person name="Land M.L."/>
            <person name="Hauser L."/>
            <person name="Vogl K."/>
            <person name="Liu Z."/>
            <person name="Imhoff J."/>
            <person name="Thiel V."/>
            <person name="Frigaard N.-U."/>
            <person name="Bryant D.A."/>
            <person name="Woyke T.J."/>
        </authorList>
    </citation>
    <scope>NUCLEOTIDE SEQUENCE [LARGE SCALE GENOMIC DNA]</scope>
    <source>
        <strain evidence="2 3">AZ1</strain>
    </source>
</reference>
<organism evidence="2 3">
    <name type="scientific">Thiorhodococcus drewsii AZ1</name>
    <dbReference type="NCBI Taxonomy" id="765913"/>
    <lineage>
        <taxon>Bacteria</taxon>
        <taxon>Pseudomonadati</taxon>
        <taxon>Pseudomonadota</taxon>
        <taxon>Gammaproteobacteria</taxon>
        <taxon>Chromatiales</taxon>
        <taxon>Chromatiaceae</taxon>
        <taxon>Thiorhodococcus</taxon>
    </lineage>
</organism>
<feature type="region of interest" description="Disordered" evidence="1">
    <location>
        <begin position="56"/>
        <end position="79"/>
    </location>
</feature>
<sequence>MDEQLRALLVVLAAGVMDNIESIWRTLEMTSFDRLAEQQILEHQVRQQRLAELAMSRHSGRDVVEDTSGRIEPDWRQTSVNQAGPMGVLDVVAQDLENFVELFEHAPSCDLTAGSRGRRPGFE</sequence>
<name>G2DWC1_9GAMM</name>
<dbReference type="AlphaFoldDB" id="G2DWC1"/>
<proteinExistence type="predicted"/>
<dbReference type="eggNOG" id="ENOG503444S">
    <property type="taxonomic scope" value="Bacteria"/>
</dbReference>
<dbReference type="Proteomes" id="UP000004200">
    <property type="component" value="Unassembled WGS sequence"/>
</dbReference>
<evidence type="ECO:0000313" key="3">
    <source>
        <dbReference type="Proteomes" id="UP000004200"/>
    </source>
</evidence>
<accession>G2DWC1</accession>
<gene>
    <name evidence="2" type="ORF">ThidrDRAFT_0310</name>
</gene>
<keyword evidence="3" id="KW-1185">Reference proteome</keyword>
<protein>
    <submittedName>
        <fullName evidence="2">Uncharacterized protein</fullName>
    </submittedName>
</protein>